<dbReference type="AlphaFoldDB" id="A0A7S0AFA4"/>
<accession>A0A7S0AFA4</accession>
<reference evidence="4" key="1">
    <citation type="submission" date="2021-01" db="EMBL/GenBank/DDBJ databases">
        <authorList>
            <person name="Corre E."/>
            <person name="Pelletier E."/>
            <person name="Niang G."/>
            <person name="Scheremetjew M."/>
            <person name="Finn R."/>
            <person name="Kale V."/>
            <person name="Holt S."/>
            <person name="Cochrane G."/>
            <person name="Meng A."/>
            <person name="Brown T."/>
            <person name="Cohen L."/>
        </authorList>
    </citation>
    <scope>NUCLEOTIDE SEQUENCE</scope>
    <source>
        <strain evidence="4">Pbaha01</strain>
    </source>
</reference>
<evidence type="ECO:0000259" key="3">
    <source>
        <dbReference type="PROSITE" id="PS51212"/>
    </source>
</evidence>
<dbReference type="InterPro" id="IPR002889">
    <property type="entry name" value="WSC_carb-bd"/>
</dbReference>
<organism evidence="4">
    <name type="scientific">Pyrodinium bahamense</name>
    <dbReference type="NCBI Taxonomy" id="73915"/>
    <lineage>
        <taxon>Eukaryota</taxon>
        <taxon>Sar</taxon>
        <taxon>Alveolata</taxon>
        <taxon>Dinophyceae</taxon>
        <taxon>Gonyaulacales</taxon>
        <taxon>Pyrocystaceae</taxon>
        <taxon>Pyrodinium</taxon>
    </lineage>
</organism>
<protein>
    <recommendedName>
        <fullName evidence="3">WSC domain-containing protein</fullName>
    </recommendedName>
</protein>
<proteinExistence type="predicted"/>
<evidence type="ECO:0000256" key="1">
    <source>
        <dbReference type="SAM" id="Coils"/>
    </source>
</evidence>
<feature type="chain" id="PRO_5031058125" description="WSC domain-containing protein" evidence="2">
    <location>
        <begin position="20"/>
        <end position="501"/>
    </location>
</feature>
<evidence type="ECO:0000313" key="4">
    <source>
        <dbReference type="EMBL" id="CAD8360817.1"/>
    </source>
</evidence>
<dbReference type="PROSITE" id="PS51212">
    <property type="entry name" value="WSC"/>
    <property type="match status" value="1"/>
</dbReference>
<dbReference type="SMART" id="SM00321">
    <property type="entry name" value="WSC"/>
    <property type="match status" value="1"/>
</dbReference>
<keyword evidence="2" id="KW-0732">Signal</keyword>
<name>A0A7S0AFA4_9DINO</name>
<feature type="coiled-coil region" evidence="1">
    <location>
        <begin position="278"/>
        <end position="336"/>
    </location>
</feature>
<keyword evidence="1" id="KW-0175">Coiled coil</keyword>
<feature type="domain" description="WSC" evidence="3">
    <location>
        <begin position="92"/>
        <end position="208"/>
    </location>
</feature>
<dbReference type="Pfam" id="PF01822">
    <property type="entry name" value="WSC"/>
    <property type="match status" value="1"/>
</dbReference>
<feature type="signal peptide" evidence="2">
    <location>
        <begin position="1"/>
        <end position="19"/>
    </location>
</feature>
<dbReference type="EMBL" id="HBEG01024781">
    <property type="protein sequence ID" value="CAD8360817.1"/>
    <property type="molecule type" value="Transcribed_RNA"/>
</dbReference>
<evidence type="ECO:0000256" key="2">
    <source>
        <dbReference type="SAM" id="SignalP"/>
    </source>
</evidence>
<sequence>MAKTALLLLAALLAQHAAAHRVRRASPHAQGPHLHRASLATIPVRKYAQDCWKHRPVSLALNSQATEAGARLPGAGMEPGSITPFVTVLKDGFFEIACAKDYLLNFGDKFGDGKDSYKLADVSNVSIVHYESFVIKEDRKPMTQELCFEFCRTVPDMLVFGIHNGRDCYCAPYFEPMESDSTECDAVCPGNPTMMCGGKFKSSVFEMHECEDTKSKLEDAGAKAATVLAAISESIEDLEKVASGMQASASEIQKGIGAVGDPAASDLMQTAKVFAGELEHFAEAQERLKEQLKNTTDKAAGMTIGNSGGFAETTQAEALTRTLEKLTVDAEDATEALDAKVKATSPSGPEFNASAGAAGQYYPLLYFVDKKYVTKPATCTGDVVGKPYSAVTVDECAHACDAEIHSCVGFSFFPGKADDAAFPSLCFLLSKVTEVTYYTGCPGFLQTRASAATARNATAQLACMAKFSKFDGTSVKPDGSGKCEGCLRKATNAARCPTLFG</sequence>
<gene>
    <name evidence="4" type="ORF">PBAH0796_LOCUS15059</name>
</gene>